<name>A0A7S9L0I9_9SPHI</name>
<reference evidence="1 2" key="1">
    <citation type="submission" date="2020-11" db="EMBL/GenBank/DDBJ databases">
        <title>Pedobacter endophytica, an endophytic bacteria isolated form Carex pumila.</title>
        <authorList>
            <person name="Peng Y."/>
            <person name="Jiang L."/>
            <person name="Lee J."/>
        </authorList>
    </citation>
    <scope>NUCLEOTIDE SEQUENCE [LARGE SCALE GENOMIC DNA]</scope>
    <source>
        <strain evidence="1 2">JBR3-12</strain>
    </source>
</reference>
<accession>A0A7S9L0I9</accession>
<dbReference type="AlphaFoldDB" id="A0A7S9L0I9"/>
<evidence type="ECO:0000313" key="1">
    <source>
        <dbReference type="EMBL" id="QPH39926.1"/>
    </source>
</evidence>
<dbReference type="EMBL" id="CP064939">
    <property type="protein sequence ID" value="QPH39926.1"/>
    <property type="molecule type" value="Genomic_DNA"/>
</dbReference>
<organism evidence="1 2">
    <name type="scientific">Pedobacter endophyticus</name>
    <dbReference type="NCBI Taxonomy" id="2789740"/>
    <lineage>
        <taxon>Bacteria</taxon>
        <taxon>Pseudomonadati</taxon>
        <taxon>Bacteroidota</taxon>
        <taxon>Sphingobacteriia</taxon>
        <taxon>Sphingobacteriales</taxon>
        <taxon>Sphingobacteriaceae</taxon>
        <taxon>Pedobacter</taxon>
    </lineage>
</organism>
<dbReference type="RefSeq" id="WP_196099384.1">
    <property type="nucleotide sequence ID" value="NZ_CP064939.1"/>
</dbReference>
<keyword evidence="2" id="KW-1185">Reference proteome</keyword>
<dbReference type="Proteomes" id="UP000594759">
    <property type="component" value="Chromosome"/>
</dbReference>
<gene>
    <name evidence="1" type="ORF">IZT61_01160</name>
</gene>
<proteinExistence type="predicted"/>
<evidence type="ECO:0000313" key="2">
    <source>
        <dbReference type="Proteomes" id="UP000594759"/>
    </source>
</evidence>
<sequence>MRKRSIHFQVSKTFAVDKHSKLLFNHPQKPIGFDYKFNSTCASKFDPGIRLQP</sequence>
<dbReference type="KEGG" id="pex:IZT61_01160"/>
<protein>
    <submittedName>
        <fullName evidence="1">Uncharacterized protein</fullName>
    </submittedName>
</protein>